<dbReference type="InterPro" id="IPR027417">
    <property type="entry name" value="P-loop_NTPase"/>
</dbReference>
<dbReference type="SUPFAM" id="SSF52540">
    <property type="entry name" value="P-loop containing nucleoside triphosphate hydrolases"/>
    <property type="match status" value="1"/>
</dbReference>
<gene>
    <name evidence="3" type="ORF">ENR15_08800</name>
</gene>
<feature type="domain" description="NB-ARC" evidence="1">
    <location>
        <begin position="149"/>
        <end position="248"/>
    </location>
</feature>
<name>A0A7C3VPR5_9CYAN</name>
<dbReference type="GO" id="GO:0043531">
    <property type="term" value="F:ADP binding"/>
    <property type="evidence" value="ECO:0007669"/>
    <property type="project" value="InterPro"/>
</dbReference>
<comment type="caution">
    <text evidence="3">The sequence shown here is derived from an EMBL/GenBank/DDBJ whole genome shotgun (WGS) entry which is preliminary data.</text>
</comment>
<dbReference type="PRINTS" id="PR00364">
    <property type="entry name" value="DISEASERSIST"/>
</dbReference>
<feature type="domain" description="vWA-MoxR associated protein N-terminal HTH" evidence="2">
    <location>
        <begin position="1"/>
        <end position="82"/>
    </location>
</feature>
<dbReference type="GO" id="GO:0005524">
    <property type="term" value="F:ATP binding"/>
    <property type="evidence" value="ECO:0007669"/>
    <property type="project" value="UniProtKB-KW"/>
</dbReference>
<dbReference type="InterPro" id="IPR058651">
    <property type="entry name" value="HTH_VMAP-M9"/>
</dbReference>
<dbReference type="Pfam" id="PF26355">
    <property type="entry name" value="HTH_VMAP-M9"/>
    <property type="match status" value="1"/>
</dbReference>
<dbReference type="Gene3D" id="3.40.50.300">
    <property type="entry name" value="P-loop containing nucleotide triphosphate hydrolases"/>
    <property type="match status" value="1"/>
</dbReference>
<organism evidence="3">
    <name type="scientific">Planktothricoides sp. SpSt-374</name>
    <dbReference type="NCBI Taxonomy" id="2282167"/>
    <lineage>
        <taxon>Bacteria</taxon>
        <taxon>Bacillati</taxon>
        <taxon>Cyanobacteriota</taxon>
        <taxon>Cyanophyceae</taxon>
        <taxon>Oscillatoriophycideae</taxon>
        <taxon>Oscillatoriales</taxon>
        <taxon>Oscillatoriaceae</taxon>
        <taxon>Planktothricoides</taxon>
    </lineage>
</organism>
<sequence>MDIEEVLRIADGLVFAKTGKHLEHLQKTVLTGTISGKTYPEIAQEEGFSESHVKNVGHELWQILSLALGKKVTKSNLKAIFKTVRSNNLNASISVVCNNNPTLKNINIFAGQEERSPATTQNYEPNPNQPQIDLGDAPEIFSFYGRKDEIATLKGWFGEERCRLVELLGMSGIGKTTIAIRLIEQIQSHFDYVIYRSLCFSPTLETTLTNLLQNFCQPAEIPPLLETQISQLLNHLRSDRCLIILDDVQMLFRSGELAGEYRPGFENYPLFFTRIAETHHQSSFLLISREKFREFSQLEKPPYPVRSFVLGSLGAGIKEILMEHELSDEDNWGTLINAYQGNPLWLDLTATMIKELCEGKVGEFLQYETLILCESVRSQLEQQFQRLTPAEQAIMIQLAQEDAPLTLHQIIKKCQFNPAELLNAMQSLGRRLMLETNDVGNITYFQLNPVWKQYVKERSQG</sequence>
<reference evidence="3" key="1">
    <citation type="journal article" date="2020" name="mSystems">
        <title>Genome- and Community-Level Interaction Insights into Carbon Utilization and Element Cycling Functions of Hydrothermarchaeota in Hydrothermal Sediment.</title>
        <authorList>
            <person name="Zhou Z."/>
            <person name="Liu Y."/>
            <person name="Xu W."/>
            <person name="Pan J."/>
            <person name="Luo Z.H."/>
            <person name="Li M."/>
        </authorList>
    </citation>
    <scope>NUCLEOTIDE SEQUENCE [LARGE SCALE GENOMIC DNA]</scope>
    <source>
        <strain evidence="3">SpSt-374</strain>
    </source>
</reference>
<keyword evidence="3" id="KW-0547">Nucleotide-binding</keyword>
<accession>A0A7C3VPR5</accession>
<dbReference type="EMBL" id="DSPX01000086">
    <property type="protein sequence ID" value="HGG00731.1"/>
    <property type="molecule type" value="Genomic_DNA"/>
</dbReference>
<evidence type="ECO:0000259" key="1">
    <source>
        <dbReference type="Pfam" id="PF00931"/>
    </source>
</evidence>
<proteinExistence type="predicted"/>
<dbReference type="InterPro" id="IPR002182">
    <property type="entry name" value="NB-ARC"/>
</dbReference>
<keyword evidence="3" id="KW-0067">ATP-binding</keyword>
<protein>
    <submittedName>
        <fullName evidence="3">ATP-binding protein</fullName>
    </submittedName>
</protein>
<evidence type="ECO:0000259" key="2">
    <source>
        <dbReference type="Pfam" id="PF26355"/>
    </source>
</evidence>
<dbReference type="AlphaFoldDB" id="A0A7C3VPR5"/>
<evidence type="ECO:0000313" key="3">
    <source>
        <dbReference type="EMBL" id="HGG00731.1"/>
    </source>
</evidence>
<dbReference type="Pfam" id="PF00931">
    <property type="entry name" value="NB-ARC"/>
    <property type="match status" value="1"/>
</dbReference>